<dbReference type="PRINTS" id="PR00455">
    <property type="entry name" value="HTHTETR"/>
</dbReference>
<dbReference type="PANTHER" id="PTHR30055:SF146">
    <property type="entry name" value="HTH-TYPE TRANSCRIPTIONAL DUAL REGULATOR CECR"/>
    <property type="match status" value="1"/>
</dbReference>
<evidence type="ECO:0000313" key="6">
    <source>
        <dbReference type="EMBL" id="QEG20401.1"/>
    </source>
</evidence>
<dbReference type="GO" id="GO:0003700">
    <property type="term" value="F:DNA-binding transcription factor activity"/>
    <property type="evidence" value="ECO:0007669"/>
    <property type="project" value="TreeGrafter"/>
</dbReference>
<dbReference type="InterPro" id="IPR036271">
    <property type="entry name" value="Tet_transcr_reg_TetR-rel_C_sf"/>
</dbReference>
<evidence type="ECO:0000256" key="1">
    <source>
        <dbReference type="ARBA" id="ARBA00023015"/>
    </source>
</evidence>
<reference evidence="6 7" key="1">
    <citation type="submission" date="2019-08" db="EMBL/GenBank/DDBJ databases">
        <title>Deep-cultivation of Planctomycetes and their phenomic and genomic characterization uncovers novel biology.</title>
        <authorList>
            <person name="Wiegand S."/>
            <person name="Jogler M."/>
            <person name="Boedeker C."/>
            <person name="Pinto D."/>
            <person name="Vollmers J."/>
            <person name="Rivas-Marin E."/>
            <person name="Kohn T."/>
            <person name="Peeters S.H."/>
            <person name="Heuer A."/>
            <person name="Rast P."/>
            <person name="Oberbeckmann S."/>
            <person name="Bunk B."/>
            <person name="Jeske O."/>
            <person name="Meyerdierks A."/>
            <person name="Storesund J.E."/>
            <person name="Kallscheuer N."/>
            <person name="Luecker S."/>
            <person name="Lage O.M."/>
            <person name="Pohl T."/>
            <person name="Merkel B.J."/>
            <person name="Hornburger P."/>
            <person name="Mueller R.-W."/>
            <person name="Bruemmer F."/>
            <person name="Labrenz M."/>
            <person name="Spormann A.M."/>
            <person name="Op den Camp H."/>
            <person name="Overmann J."/>
            <person name="Amann R."/>
            <person name="Jetten M.S.M."/>
            <person name="Mascher T."/>
            <person name="Medema M.H."/>
            <person name="Devos D.P."/>
            <person name="Kaster A.-K."/>
            <person name="Ovreas L."/>
            <person name="Rohde M."/>
            <person name="Galperin M.Y."/>
            <person name="Jogler C."/>
        </authorList>
    </citation>
    <scope>NUCLEOTIDE SEQUENCE [LARGE SCALE GENOMIC DNA]</scope>
    <source>
        <strain evidence="6 7">FC18</strain>
    </source>
</reference>
<dbReference type="InterPro" id="IPR009057">
    <property type="entry name" value="Homeodomain-like_sf"/>
</dbReference>
<dbReference type="Gene3D" id="1.10.357.10">
    <property type="entry name" value="Tetracycline Repressor, domain 2"/>
    <property type="match status" value="1"/>
</dbReference>
<dbReference type="FunFam" id="1.10.10.60:FF:000141">
    <property type="entry name" value="TetR family transcriptional regulator"/>
    <property type="match status" value="1"/>
</dbReference>
<dbReference type="Proteomes" id="UP000322214">
    <property type="component" value="Chromosome"/>
</dbReference>
<dbReference type="InterPro" id="IPR023772">
    <property type="entry name" value="DNA-bd_HTH_TetR-type_CS"/>
</dbReference>
<dbReference type="PROSITE" id="PS01081">
    <property type="entry name" value="HTH_TETR_1"/>
    <property type="match status" value="1"/>
</dbReference>
<feature type="domain" description="HTH tetR-type" evidence="5">
    <location>
        <begin position="45"/>
        <end position="105"/>
    </location>
</feature>
<dbReference type="PANTHER" id="PTHR30055">
    <property type="entry name" value="HTH-TYPE TRANSCRIPTIONAL REGULATOR RUTR"/>
    <property type="match status" value="1"/>
</dbReference>
<dbReference type="AlphaFoldDB" id="A0A5B9PBA5"/>
<dbReference type="STRING" id="980251.GCA_001642875_04581"/>
<sequence length="236" mass="26812">MLKVNSAVYSSTPQVTVNRKVYIFKLVLHLLFSSPDAVLNIRLTDRKRASIVEAAVEGFSRRGFYATSMNHIADLANVSKRTLYKHFDSKEALFEAIVDEMIDRSDSVPYEDYDPESDLTEQLIALARAEIDLMASGPIQNLARAGLSRVIAEPEVAKSINHKRFLRHIVRWLKQAKAAGELTEMSDVQLAAWQFTGLLKSFAFWPPLIRGEARLTPRRRNKVAKETAQMFLARYQ</sequence>
<gene>
    <name evidence="6" type="primary">rutR_1</name>
    <name evidence="6" type="ORF">MFFC18_02490</name>
</gene>
<evidence type="ECO:0000256" key="3">
    <source>
        <dbReference type="ARBA" id="ARBA00023163"/>
    </source>
</evidence>
<proteinExistence type="predicted"/>
<dbReference type="InterPro" id="IPR001647">
    <property type="entry name" value="HTH_TetR"/>
</dbReference>
<evidence type="ECO:0000256" key="2">
    <source>
        <dbReference type="ARBA" id="ARBA00023125"/>
    </source>
</evidence>
<keyword evidence="1" id="KW-0805">Transcription regulation</keyword>
<name>A0A5B9PBA5_9BACT</name>
<protein>
    <submittedName>
        <fullName evidence="6">HTH-type transcriptional regulator RutR</fullName>
    </submittedName>
</protein>
<keyword evidence="7" id="KW-1185">Reference proteome</keyword>
<organism evidence="6 7">
    <name type="scientific">Mariniblastus fucicola</name>
    <dbReference type="NCBI Taxonomy" id="980251"/>
    <lineage>
        <taxon>Bacteria</taxon>
        <taxon>Pseudomonadati</taxon>
        <taxon>Planctomycetota</taxon>
        <taxon>Planctomycetia</taxon>
        <taxon>Pirellulales</taxon>
        <taxon>Pirellulaceae</taxon>
        <taxon>Mariniblastus</taxon>
    </lineage>
</organism>
<feature type="DNA-binding region" description="H-T-H motif" evidence="4">
    <location>
        <begin position="68"/>
        <end position="87"/>
    </location>
</feature>
<dbReference type="PROSITE" id="PS50977">
    <property type="entry name" value="HTH_TETR_2"/>
    <property type="match status" value="1"/>
</dbReference>
<evidence type="ECO:0000259" key="5">
    <source>
        <dbReference type="PROSITE" id="PS50977"/>
    </source>
</evidence>
<dbReference type="SUPFAM" id="SSF48498">
    <property type="entry name" value="Tetracyclin repressor-like, C-terminal domain"/>
    <property type="match status" value="1"/>
</dbReference>
<dbReference type="InterPro" id="IPR050109">
    <property type="entry name" value="HTH-type_TetR-like_transc_reg"/>
</dbReference>
<dbReference type="KEGG" id="mff:MFFC18_02490"/>
<dbReference type="GO" id="GO:0000976">
    <property type="term" value="F:transcription cis-regulatory region binding"/>
    <property type="evidence" value="ECO:0007669"/>
    <property type="project" value="TreeGrafter"/>
</dbReference>
<keyword evidence="2 4" id="KW-0238">DNA-binding</keyword>
<keyword evidence="3" id="KW-0804">Transcription</keyword>
<dbReference type="Pfam" id="PF14246">
    <property type="entry name" value="TetR_C_7"/>
    <property type="match status" value="1"/>
</dbReference>
<dbReference type="EMBL" id="CP042912">
    <property type="protein sequence ID" value="QEG20401.1"/>
    <property type="molecule type" value="Genomic_DNA"/>
</dbReference>
<evidence type="ECO:0000313" key="7">
    <source>
        <dbReference type="Proteomes" id="UP000322214"/>
    </source>
</evidence>
<dbReference type="Gene3D" id="1.10.10.60">
    <property type="entry name" value="Homeodomain-like"/>
    <property type="match status" value="1"/>
</dbReference>
<dbReference type="Pfam" id="PF00440">
    <property type="entry name" value="TetR_N"/>
    <property type="match status" value="1"/>
</dbReference>
<dbReference type="SUPFAM" id="SSF46689">
    <property type="entry name" value="Homeodomain-like"/>
    <property type="match status" value="1"/>
</dbReference>
<accession>A0A5B9PBA5</accession>
<evidence type="ECO:0000256" key="4">
    <source>
        <dbReference type="PROSITE-ProRule" id="PRU00335"/>
    </source>
</evidence>
<dbReference type="InterPro" id="IPR039536">
    <property type="entry name" value="TetR_C_Proteobacteria"/>
</dbReference>